<dbReference type="KEGG" id="cfl:Cfla_2166"/>
<dbReference type="Proteomes" id="UP000000849">
    <property type="component" value="Chromosome"/>
</dbReference>
<name>D5UG36_CELFN</name>
<dbReference type="RefSeq" id="WP_013117393.1">
    <property type="nucleotide sequence ID" value="NC_014151.1"/>
</dbReference>
<organism evidence="2 3">
    <name type="scientific">Cellulomonas flavigena (strain ATCC 482 / DSM 20109 / BCRC 11376 / JCM 18109 / NBRC 3775 / NCIMB 8073 / NRS 134)</name>
    <dbReference type="NCBI Taxonomy" id="446466"/>
    <lineage>
        <taxon>Bacteria</taxon>
        <taxon>Bacillati</taxon>
        <taxon>Actinomycetota</taxon>
        <taxon>Actinomycetes</taxon>
        <taxon>Micrococcales</taxon>
        <taxon>Cellulomonadaceae</taxon>
        <taxon>Cellulomonas</taxon>
    </lineage>
</organism>
<evidence type="ECO:0000256" key="1">
    <source>
        <dbReference type="SAM" id="MobiDB-lite"/>
    </source>
</evidence>
<evidence type="ECO:0000313" key="3">
    <source>
        <dbReference type="Proteomes" id="UP000000849"/>
    </source>
</evidence>
<keyword evidence="3" id="KW-1185">Reference proteome</keyword>
<proteinExistence type="predicted"/>
<dbReference type="EMBL" id="CP001964">
    <property type="protein sequence ID" value="ADG75059.1"/>
    <property type="molecule type" value="Genomic_DNA"/>
</dbReference>
<reference evidence="2 3" key="1">
    <citation type="journal article" date="2010" name="Stand. Genomic Sci.">
        <title>Complete genome sequence of Cellulomonas flavigena type strain (134).</title>
        <authorList>
            <person name="Abt B."/>
            <person name="Foster B."/>
            <person name="Lapidus A."/>
            <person name="Clum A."/>
            <person name="Sun H."/>
            <person name="Pukall R."/>
            <person name="Lucas S."/>
            <person name="Glavina Del Rio T."/>
            <person name="Nolan M."/>
            <person name="Tice H."/>
            <person name="Cheng J.F."/>
            <person name="Pitluck S."/>
            <person name="Liolios K."/>
            <person name="Ivanova N."/>
            <person name="Mavromatis K."/>
            <person name="Ovchinnikova G."/>
            <person name="Pati A."/>
            <person name="Goodwin L."/>
            <person name="Chen A."/>
            <person name="Palaniappan K."/>
            <person name="Land M."/>
            <person name="Hauser L."/>
            <person name="Chang Y.J."/>
            <person name="Jeffries C.D."/>
            <person name="Rohde M."/>
            <person name="Goker M."/>
            <person name="Woyke T."/>
            <person name="Bristow J."/>
            <person name="Eisen J.A."/>
            <person name="Markowitz V."/>
            <person name="Hugenholtz P."/>
            <person name="Kyrpides N.C."/>
            <person name="Klenk H.P."/>
        </authorList>
    </citation>
    <scope>NUCLEOTIDE SEQUENCE [LARGE SCALE GENOMIC DNA]</scope>
    <source>
        <strain evidence="3">ATCC 482 / DSM 20109 / BCRC 11376 / JCM 18109 / NBRC 3775 / NCIMB 8073 / NRS 134</strain>
    </source>
</reference>
<sequence>MDTAEPEHRHRTVPAAPQSAPHSERPAAQHPLLELQRQAGNAAVAGLVAVQRHSLDPEEEAGA</sequence>
<evidence type="ECO:0000313" key="2">
    <source>
        <dbReference type="EMBL" id="ADG75059.1"/>
    </source>
</evidence>
<dbReference type="AlphaFoldDB" id="D5UG36"/>
<accession>D5UG36</accession>
<dbReference type="HOGENOM" id="CLU_2877563_0_0_11"/>
<feature type="region of interest" description="Disordered" evidence="1">
    <location>
        <begin position="1"/>
        <end position="29"/>
    </location>
</feature>
<protein>
    <submittedName>
        <fullName evidence="2">Cgref1 cell growth regulator with EF hand domain 1</fullName>
    </submittedName>
</protein>
<gene>
    <name evidence="2" type="ordered locus">Cfla_2166</name>
</gene>
<dbReference type="STRING" id="446466.Cfla_2166"/>